<proteinExistence type="predicted"/>
<dbReference type="EMBL" id="CP074133">
    <property type="protein sequence ID" value="QUX25993.1"/>
    <property type="molecule type" value="Genomic_DNA"/>
</dbReference>
<evidence type="ECO:0000259" key="4">
    <source>
        <dbReference type="Pfam" id="PF07992"/>
    </source>
</evidence>
<reference evidence="5 6" key="1">
    <citation type="submission" date="2021-05" db="EMBL/GenBank/DDBJ databases">
        <title>Direct Submission.</title>
        <authorList>
            <person name="Li K."/>
            <person name="Gao J."/>
        </authorList>
    </citation>
    <scope>NUCLEOTIDE SEQUENCE [LARGE SCALE GENOMIC DNA]</scope>
    <source>
        <strain evidence="5 6">Mg02</strain>
    </source>
</reference>
<dbReference type="InterPro" id="IPR050097">
    <property type="entry name" value="Ferredoxin-NADP_redctase_2"/>
</dbReference>
<comment type="catalytic activity">
    <reaction evidence="3">
        <text>[thioredoxin]-dithiol + NADP(+) = [thioredoxin]-disulfide + NADPH + H(+)</text>
        <dbReference type="Rhea" id="RHEA:20345"/>
        <dbReference type="Rhea" id="RHEA-COMP:10698"/>
        <dbReference type="Rhea" id="RHEA-COMP:10700"/>
        <dbReference type="ChEBI" id="CHEBI:15378"/>
        <dbReference type="ChEBI" id="CHEBI:29950"/>
        <dbReference type="ChEBI" id="CHEBI:50058"/>
        <dbReference type="ChEBI" id="CHEBI:57783"/>
        <dbReference type="ChEBI" id="CHEBI:58349"/>
        <dbReference type="EC" id="1.8.1.9"/>
    </reaction>
</comment>
<dbReference type="InterPro" id="IPR023753">
    <property type="entry name" value="FAD/NAD-binding_dom"/>
</dbReference>
<dbReference type="Proteomes" id="UP000676079">
    <property type="component" value="Chromosome"/>
</dbReference>
<dbReference type="PRINTS" id="PR00469">
    <property type="entry name" value="PNDRDTASEII"/>
</dbReference>
<dbReference type="InterPro" id="IPR036188">
    <property type="entry name" value="FAD/NAD-bd_sf"/>
</dbReference>
<evidence type="ECO:0000256" key="2">
    <source>
        <dbReference type="ARBA" id="ARBA00023002"/>
    </source>
</evidence>
<evidence type="ECO:0000256" key="3">
    <source>
        <dbReference type="ARBA" id="ARBA00048132"/>
    </source>
</evidence>
<dbReference type="PRINTS" id="PR00368">
    <property type="entry name" value="FADPNR"/>
</dbReference>
<accession>A0ABX8BYW5</accession>
<gene>
    <name evidence="5" type="ORF">KGD84_15480</name>
</gene>
<dbReference type="PANTHER" id="PTHR48105">
    <property type="entry name" value="THIOREDOXIN REDUCTASE 1-RELATED-RELATED"/>
    <property type="match status" value="1"/>
</dbReference>
<keyword evidence="1" id="KW-0285">Flavoprotein</keyword>
<dbReference type="SUPFAM" id="SSF51905">
    <property type="entry name" value="FAD/NAD(P)-binding domain"/>
    <property type="match status" value="1"/>
</dbReference>
<dbReference type="Pfam" id="PF07992">
    <property type="entry name" value="Pyr_redox_2"/>
    <property type="match status" value="1"/>
</dbReference>
<name>A0ABX8BYW5_9ACTN</name>
<keyword evidence="6" id="KW-1185">Reference proteome</keyword>
<sequence>MAVEVIEVTENGAYDYDVVVIGGGAAGLSGAVALARSRRSVAVVDAGEPRNSPAEGVHVLLGREGVSPRELVARGREELRSYGGAVVEGEVVGASRGDDGLFAVALGDGRTLRSRRLLVTTGLVDELPGVAGLRERWGRDVLHCPYCHGWEVRGQRIGVLSVGPMSVHQVLLMRQLSDDVVFFAHTAAPIGAEDRERLEARGVEVVEGEVVAVETDGDRLSGVRLADGRVVERDAVAVATRMVARAGFLSALGLEVREHPMGVGEHVPVEAGGRTGVPGVWAAGNVTDLMAQVGAAAAAGTMAGAQINGDLVMEETDRAVERMRARRPFSAEARVHEAVAGESRHGL</sequence>
<evidence type="ECO:0000313" key="5">
    <source>
        <dbReference type="EMBL" id="QUX25993.1"/>
    </source>
</evidence>
<organism evidence="5 6">
    <name type="scientific">Nocardiopsis changdeensis</name>
    <dbReference type="NCBI Taxonomy" id="2831969"/>
    <lineage>
        <taxon>Bacteria</taxon>
        <taxon>Bacillati</taxon>
        <taxon>Actinomycetota</taxon>
        <taxon>Actinomycetes</taxon>
        <taxon>Streptosporangiales</taxon>
        <taxon>Nocardiopsidaceae</taxon>
        <taxon>Nocardiopsis</taxon>
    </lineage>
</organism>
<evidence type="ECO:0000256" key="1">
    <source>
        <dbReference type="ARBA" id="ARBA00022630"/>
    </source>
</evidence>
<keyword evidence="2" id="KW-0560">Oxidoreductase</keyword>
<evidence type="ECO:0000313" key="6">
    <source>
        <dbReference type="Proteomes" id="UP000676079"/>
    </source>
</evidence>
<protein>
    <submittedName>
        <fullName evidence="5">NAD(P)/FAD-dependent oxidoreductase</fullName>
    </submittedName>
</protein>
<feature type="domain" description="FAD/NAD(P)-binding" evidence="4">
    <location>
        <begin position="16"/>
        <end position="300"/>
    </location>
</feature>
<dbReference type="Gene3D" id="3.50.50.60">
    <property type="entry name" value="FAD/NAD(P)-binding domain"/>
    <property type="match status" value="2"/>
</dbReference>